<keyword evidence="6 14" id="KW-0812">Transmembrane</keyword>
<reference evidence="15" key="1">
    <citation type="journal article" date="2021" name="PeerJ">
        <title>Extensive microbial diversity within the chicken gut microbiome revealed by metagenomics and culture.</title>
        <authorList>
            <person name="Gilroy R."/>
            <person name="Ravi A."/>
            <person name="Getino M."/>
            <person name="Pursley I."/>
            <person name="Horton D.L."/>
            <person name="Alikhan N.F."/>
            <person name="Baker D."/>
            <person name="Gharbi K."/>
            <person name="Hall N."/>
            <person name="Watson M."/>
            <person name="Adriaenssens E.M."/>
            <person name="Foster-Nyarko E."/>
            <person name="Jarju S."/>
            <person name="Secka A."/>
            <person name="Antonio M."/>
            <person name="Oren A."/>
            <person name="Chaudhuri R.R."/>
            <person name="La Ragione R."/>
            <person name="Hildebrand F."/>
            <person name="Pallen M.J."/>
        </authorList>
    </citation>
    <scope>NUCLEOTIDE SEQUENCE</scope>
    <source>
        <strain evidence="15">CHK187-11901</strain>
    </source>
</reference>
<evidence type="ECO:0000256" key="5">
    <source>
        <dbReference type="ARBA" id="ARBA00022679"/>
    </source>
</evidence>
<evidence type="ECO:0000256" key="2">
    <source>
        <dbReference type="ARBA" id="ARBA00004141"/>
    </source>
</evidence>
<keyword evidence="8" id="KW-0443">Lipid metabolism</keyword>
<protein>
    <recommendedName>
        <fullName evidence="12">Phosphatidylglycerophosphate synthase</fullName>
    </recommendedName>
</protein>
<dbReference type="GO" id="GO:0016020">
    <property type="term" value="C:membrane"/>
    <property type="evidence" value="ECO:0007669"/>
    <property type="project" value="UniProtKB-SubCell"/>
</dbReference>
<keyword evidence="5 13" id="KW-0808">Transferase</keyword>
<evidence type="ECO:0000256" key="13">
    <source>
        <dbReference type="RuleBase" id="RU003750"/>
    </source>
</evidence>
<dbReference type="InterPro" id="IPR043130">
    <property type="entry name" value="CDP-OH_PTrfase_TM_dom"/>
</dbReference>
<dbReference type="EMBL" id="DWWM01000046">
    <property type="protein sequence ID" value="HJC36918.1"/>
    <property type="molecule type" value="Genomic_DNA"/>
</dbReference>
<evidence type="ECO:0000256" key="9">
    <source>
        <dbReference type="ARBA" id="ARBA00023136"/>
    </source>
</evidence>
<keyword evidence="7 14" id="KW-1133">Transmembrane helix</keyword>
<dbReference type="PANTHER" id="PTHR14269">
    <property type="entry name" value="CDP-DIACYLGLYCEROL--GLYCEROL-3-PHOSPHATE 3-PHOSPHATIDYLTRANSFERASE-RELATED"/>
    <property type="match status" value="1"/>
</dbReference>
<keyword evidence="11" id="KW-1208">Phospholipid metabolism</keyword>
<accession>A0A9D2NUE2</accession>
<keyword evidence="9 14" id="KW-0472">Membrane</keyword>
<evidence type="ECO:0000313" key="16">
    <source>
        <dbReference type="Proteomes" id="UP000823896"/>
    </source>
</evidence>
<dbReference type="GO" id="GO:0008444">
    <property type="term" value="F:CDP-diacylglycerol-glycerol-3-phosphate 3-phosphatidyltransferase activity"/>
    <property type="evidence" value="ECO:0007669"/>
    <property type="project" value="InterPro"/>
</dbReference>
<dbReference type="GO" id="GO:0046474">
    <property type="term" value="P:glycerophospholipid biosynthetic process"/>
    <property type="evidence" value="ECO:0007669"/>
    <property type="project" value="TreeGrafter"/>
</dbReference>
<dbReference type="PROSITE" id="PS00379">
    <property type="entry name" value="CDP_ALCOHOL_P_TRANSF"/>
    <property type="match status" value="1"/>
</dbReference>
<evidence type="ECO:0000256" key="8">
    <source>
        <dbReference type="ARBA" id="ARBA00023098"/>
    </source>
</evidence>
<comment type="caution">
    <text evidence="15">The sequence shown here is derived from an EMBL/GenBank/DDBJ whole genome shotgun (WGS) entry which is preliminary data.</text>
</comment>
<comment type="subcellular location">
    <subcellularLocation>
        <location evidence="2">Membrane</location>
        <topology evidence="2">Multi-pass membrane protein</topology>
    </subcellularLocation>
</comment>
<dbReference type="PANTHER" id="PTHR14269:SF11">
    <property type="entry name" value="CDP-DIACYLGLYCEROL--GLYCEROL-3-PHOSPHATE 3-PHOSPHATIDYLTRANSFERASE"/>
    <property type="match status" value="1"/>
</dbReference>
<sequence>MKFRQLFSIPNLLCYFRILLIPFFAYSYLHAQTSADYLGTALILAVMECSDFLDGFIARRFHMMTELGKIIDPIADKLLQLTLLLLIVIRHPFASLVLILFLIKEASMAVCGLVSIKRKCRLDGALWCGKVSTTVFYVCMVLLILFPGIDSVWANILLCVTAGFLLYSFIIYMKTYYHMLRKDGPKHF</sequence>
<dbReference type="PIRSF" id="PIRSF000847">
    <property type="entry name" value="Phos_ph_gly_syn"/>
    <property type="match status" value="1"/>
</dbReference>
<comment type="similarity">
    <text evidence="3 13">Belongs to the CDP-alcohol phosphatidyltransferase class-I family.</text>
</comment>
<evidence type="ECO:0000256" key="14">
    <source>
        <dbReference type="SAM" id="Phobius"/>
    </source>
</evidence>
<organism evidence="15 16">
    <name type="scientific">Candidatus Merdibacter merdavium</name>
    <dbReference type="NCBI Taxonomy" id="2838692"/>
    <lineage>
        <taxon>Bacteria</taxon>
        <taxon>Bacillati</taxon>
        <taxon>Bacillota</taxon>
        <taxon>Erysipelotrichia</taxon>
        <taxon>Erysipelotrichales</taxon>
        <taxon>Erysipelotrichaceae</taxon>
        <taxon>Merdibacter</taxon>
    </lineage>
</organism>
<evidence type="ECO:0000256" key="11">
    <source>
        <dbReference type="ARBA" id="ARBA00023264"/>
    </source>
</evidence>
<evidence type="ECO:0000256" key="10">
    <source>
        <dbReference type="ARBA" id="ARBA00023209"/>
    </source>
</evidence>
<reference evidence="15" key="2">
    <citation type="submission" date="2021-04" db="EMBL/GenBank/DDBJ databases">
        <authorList>
            <person name="Gilroy R."/>
        </authorList>
    </citation>
    <scope>NUCLEOTIDE SEQUENCE</scope>
    <source>
        <strain evidence="15">CHK187-11901</strain>
    </source>
</reference>
<evidence type="ECO:0000256" key="4">
    <source>
        <dbReference type="ARBA" id="ARBA00022516"/>
    </source>
</evidence>
<evidence type="ECO:0000256" key="1">
    <source>
        <dbReference type="ARBA" id="ARBA00003973"/>
    </source>
</evidence>
<keyword evidence="4" id="KW-0444">Lipid biosynthesis</keyword>
<feature type="transmembrane region" description="Helical" evidence="14">
    <location>
        <begin position="127"/>
        <end position="146"/>
    </location>
</feature>
<dbReference type="InterPro" id="IPR004570">
    <property type="entry name" value="Phosphatidylglycerol_P_synth"/>
</dbReference>
<evidence type="ECO:0000256" key="3">
    <source>
        <dbReference type="ARBA" id="ARBA00010441"/>
    </source>
</evidence>
<name>A0A9D2NUE2_9FIRM</name>
<comment type="function">
    <text evidence="1">This protein catalyzes the committed step to the synthesis of the acidic phospholipids.</text>
</comment>
<evidence type="ECO:0000256" key="6">
    <source>
        <dbReference type="ARBA" id="ARBA00022692"/>
    </source>
</evidence>
<dbReference type="InterPro" id="IPR000462">
    <property type="entry name" value="CDP-OH_P_trans"/>
</dbReference>
<evidence type="ECO:0000256" key="12">
    <source>
        <dbReference type="ARBA" id="ARBA00033018"/>
    </source>
</evidence>
<evidence type="ECO:0000256" key="7">
    <source>
        <dbReference type="ARBA" id="ARBA00022989"/>
    </source>
</evidence>
<evidence type="ECO:0000313" key="15">
    <source>
        <dbReference type="EMBL" id="HJC36918.1"/>
    </source>
</evidence>
<feature type="transmembrane region" description="Helical" evidence="14">
    <location>
        <begin position="152"/>
        <end position="172"/>
    </location>
</feature>
<dbReference type="InterPro" id="IPR050324">
    <property type="entry name" value="CDP-alcohol_PTase-I"/>
</dbReference>
<feature type="transmembrane region" description="Helical" evidence="14">
    <location>
        <begin position="12"/>
        <end position="31"/>
    </location>
</feature>
<dbReference type="Pfam" id="PF01066">
    <property type="entry name" value="CDP-OH_P_transf"/>
    <property type="match status" value="1"/>
</dbReference>
<dbReference type="Gene3D" id="1.20.120.1760">
    <property type="match status" value="1"/>
</dbReference>
<proteinExistence type="inferred from homology"/>
<dbReference type="Proteomes" id="UP000823896">
    <property type="component" value="Unassembled WGS sequence"/>
</dbReference>
<keyword evidence="10" id="KW-0594">Phospholipid biosynthesis</keyword>
<dbReference type="AlphaFoldDB" id="A0A9D2NUE2"/>
<gene>
    <name evidence="15" type="ORF">H9702_07280</name>
</gene>
<dbReference type="InterPro" id="IPR048254">
    <property type="entry name" value="CDP_ALCOHOL_P_TRANSF_CS"/>
</dbReference>